<evidence type="ECO:0000256" key="3">
    <source>
        <dbReference type="SAM" id="SignalP"/>
    </source>
</evidence>
<dbReference type="Proteomes" id="UP000694540">
    <property type="component" value="Unplaced"/>
</dbReference>
<evidence type="ECO:0008006" key="6">
    <source>
        <dbReference type="Google" id="ProtNLM"/>
    </source>
</evidence>
<dbReference type="PANTHER" id="PTHR17384">
    <property type="entry name" value="P-SELECTIN GLYCOPROTEIN LIGAND-1"/>
    <property type="match status" value="1"/>
</dbReference>
<reference evidence="4" key="1">
    <citation type="submission" date="2025-08" db="UniProtKB">
        <authorList>
            <consortium name="Ensembl"/>
        </authorList>
    </citation>
    <scope>IDENTIFICATION</scope>
</reference>
<reference evidence="4" key="2">
    <citation type="submission" date="2025-09" db="UniProtKB">
        <authorList>
            <consortium name="Ensembl"/>
        </authorList>
    </citation>
    <scope>IDENTIFICATION</scope>
</reference>
<evidence type="ECO:0000313" key="4">
    <source>
        <dbReference type="Ensembl" id="ENSCWAP00000027423.1"/>
    </source>
</evidence>
<dbReference type="PANTHER" id="PTHR17384:SF7">
    <property type="entry name" value="P-SELECTIN GLYCOPROTEIN LIGAND 1"/>
    <property type="match status" value="1"/>
</dbReference>
<name>A0A8C3YRN4_9CETA</name>
<dbReference type="GO" id="GO:0050901">
    <property type="term" value="P:leukocyte tethering or rolling"/>
    <property type="evidence" value="ECO:0007669"/>
    <property type="project" value="TreeGrafter"/>
</dbReference>
<feature type="compositionally biased region" description="Basic and acidic residues" evidence="1">
    <location>
        <begin position="379"/>
        <end position="391"/>
    </location>
</feature>
<keyword evidence="3" id="KW-0732">Signal</keyword>
<keyword evidence="2" id="KW-0472">Membrane</keyword>
<sequence length="397" mass="41490">MLLQLLLLLTLLGPGSSLWQLDTSEDGAKEAIGPLLARGRRQIHEDYFFNYEYETPGTDPTETLGNHTETMSSRSQLLNKWGTLGPRDTAGPSTPEPATLEMATRDSAVLEAGRATTENLSTELATQGTPTTLGPLTKEPVTVILKDYGVTESATVEALSTGPASTATASTEPMPTESTSTEPVSTEVMSTEPASTEAMSTEPAVTEALTTEPTSAEVLSTEPIVIEALSTEPAATAAPSMEPSTAGALHTYPVAAKIPPTRPATMRSLTTALPVPSDPPRGSTAAPSPGEVLPDHNPVKQCLLAILILALVATFFLVCTVVLAIRLSRKNHLYPVRNYSPTEMVCISSLLPDGGEGPAAAAAAANGGPSKAKSQGLKAEPREGHEGDDLTLRSFLP</sequence>
<feature type="region of interest" description="Disordered" evidence="1">
    <location>
        <begin position="272"/>
        <end position="292"/>
    </location>
</feature>
<evidence type="ECO:0000313" key="5">
    <source>
        <dbReference type="Proteomes" id="UP000694540"/>
    </source>
</evidence>
<evidence type="ECO:0000256" key="1">
    <source>
        <dbReference type="SAM" id="MobiDB-lite"/>
    </source>
</evidence>
<organism evidence="4 5">
    <name type="scientific">Catagonus wagneri</name>
    <name type="common">Chacoan peccary</name>
    <dbReference type="NCBI Taxonomy" id="51154"/>
    <lineage>
        <taxon>Eukaryota</taxon>
        <taxon>Metazoa</taxon>
        <taxon>Chordata</taxon>
        <taxon>Craniata</taxon>
        <taxon>Vertebrata</taxon>
        <taxon>Euteleostomi</taxon>
        <taxon>Mammalia</taxon>
        <taxon>Eutheria</taxon>
        <taxon>Laurasiatheria</taxon>
        <taxon>Artiodactyla</taxon>
        <taxon>Suina</taxon>
        <taxon>Tayassuidae</taxon>
        <taxon>Catagonus</taxon>
    </lineage>
</organism>
<proteinExistence type="predicted"/>
<feature type="region of interest" description="Disordered" evidence="1">
    <location>
        <begin position="358"/>
        <end position="397"/>
    </location>
</feature>
<evidence type="ECO:0000256" key="2">
    <source>
        <dbReference type="SAM" id="Phobius"/>
    </source>
</evidence>
<accession>A0A8C3YRN4</accession>
<keyword evidence="2" id="KW-0812">Transmembrane</keyword>
<feature type="transmembrane region" description="Helical" evidence="2">
    <location>
        <begin position="303"/>
        <end position="325"/>
    </location>
</feature>
<feature type="compositionally biased region" description="Low complexity" evidence="1">
    <location>
        <begin position="160"/>
        <end position="192"/>
    </location>
</feature>
<dbReference type="GeneTree" id="ENSGT00440000039754"/>
<dbReference type="AlphaFoldDB" id="A0A8C3YRN4"/>
<feature type="signal peptide" evidence="3">
    <location>
        <begin position="1"/>
        <end position="17"/>
    </location>
</feature>
<protein>
    <recommendedName>
        <fullName evidence="6">P-selectin glycoprotein ligand 1</fullName>
    </recommendedName>
</protein>
<keyword evidence="5" id="KW-1185">Reference proteome</keyword>
<dbReference type="Ensembl" id="ENSCWAT00000029727.1">
    <property type="protein sequence ID" value="ENSCWAP00000027423.1"/>
    <property type="gene ID" value="ENSCWAG00000020699.1"/>
</dbReference>
<dbReference type="GO" id="GO:0005886">
    <property type="term" value="C:plasma membrane"/>
    <property type="evidence" value="ECO:0007669"/>
    <property type="project" value="TreeGrafter"/>
</dbReference>
<keyword evidence="2" id="KW-1133">Transmembrane helix</keyword>
<dbReference type="InterPro" id="IPR026195">
    <property type="entry name" value="PSGL-1"/>
</dbReference>
<feature type="region of interest" description="Disordered" evidence="1">
    <location>
        <begin position="156"/>
        <end position="202"/>
    </location>
</feature>
<feature type="chain" id="PRO_5034094881" description="P-selectin glycoprotein ligand 1" evidence="3">
    <location>
        <begin position="18"/>
        <end position="397"/>
    </location>
</feature>